<reference evidence="1" key="1">
    <citation type="journal article" date="2020" name="Nature">
        <title>Giant virus diversity and host interactions through global metagenomics.</title>
        <authorList>
            <person name="Schulz F."/>
            <person name="Roux S."/>
            <person name="Paez-Espino D."/>
            <person name="Jungbluth S."/>
            <person name="Walsh D.A."/>
            <person name="Denef V.J."/>
            <person name="McMahon K.D."/>
            <person name="Konstantinidis K.T."/>
            <person name="Eloe-Fadrosh E.A."/>
            <person name="Kyrpides N.C."/>
            <person name="Woyke T."/>
        </authorList>
    </citation>
    <scope>NUCLEOTIDE SEQUENCE</scope>
    <source>
        <strain evidence="1">GVMAG-S-ERX556101-89</strain>
    </source>
</reference>
<evidence type="ECO:0000313" key="1">
    <source>
        <dbReference type="EMBL" id="QHT38309.1"/>
    </source>
</evidence>
<dbReference type="EMBL" id="MN738829">
    <property type="protein sequence ID" value="QHT38309.1"/>
    <property type="molecule type" value="Genomic_DNA"/>
</dbReference>
<proteinExistence type="predicted"/>
<dbReference type="AlphaFoldDB" id="A0A6C0FCM9"/>
<sequence>MSDRQPHQQFNDLYDEFMVKLKKAIPQEENLWTLHDAFSAGKKINPRMPVEMYINSLHLFSDRIFEADESFFLTNEAISNELKQHNSDGTFNTLESIQSFWNTGISDKTKKAIWSYLQNLMILGYLYLGIDVAFDENLLKRVLLTCDKFRNKELTDTSVEYLKANFKS</sequence>
<accession>A0A6C0FCM9</accession>
<name>A0A6C0FCM9_9ZZZZ</name>
<organism evidence="1">
    <name type="scientific">viral metagenome</name>
    <dbReference type="NCBI Taxonomy" id="1070528"/>
    <lineage>
        <taxon>unclassified sequences</taxon>
        <taxon>metagenomes</taxon>
        <taxon>organismal metagenomes</taxon>
    </lineage>
</organism>
<protein>
    <submittedName>
        <fullName evidence="1">Uncharacterized protein</fullName>
    </submittedName>
</protein>